<gene>
    <name evidence="1" type="ORF">SAMN06296241_1318</name>
</gene>
<sequence>MNTRILFIMLAFGSILFTSCRETVTEREVVREVEVEREEVEVEEDEEGIIERTGKEIDNEVNEEIDEEIEKIGDDN</sequence>
<dbReference type="AlphaFoldDB" id="A0A285X398"/>
<keyword evidence="2" id="KW-1185">Reference proteome</keyword>
<evidence type="ECO:0000313" key="2">
    <source>
        <dbReference type="Proteomes" id="UP000219193"/>
    </source>
</evidence>
<proteinExistence type="predicted"/>
<dbReference type="PROSITE" id="PS51257">
    <property type="entry name" value="PROKAR_LIPOPROTEIN"/>
    <property type="match status" value="1"/>
</dbReference>
<dbReference type="Proteomes" id="UP000219193">
    <property type="component" value="Unassembled WGS sequence"/>
</dbReference>
<evidence type="ECO:0000313" key="1">
    <source>
        <dbReference type="EMBL" id="SOC79782.1"/>
    </source>
</evidence>
<dbReference type="RefSeq" id="WP_097055486.1">
    <property type="nucleotide sequence ID" value="NZ_OCMF01000001.1"/>
</dbReference>
<name>A0A285X398_9FLAO</name>
<reference evidence="2" key="1">
    <citation type="submission" date="2017-09" db="EMBL/GenBank/DDBJ databases">
        <authorList>
            <person name="Varghese N."/>
            <person name="Submissions S."/>
        </authorList>
    </citation>
    <scope>NUCLEOTIDE SEQUENCE [LARGE SCALE GENOMIC DNA]</scope>
    <source>
        <strain evidence="2">CGMCC 1.12641</strain>
    </source>
</reference>
<protein>
    <submittedName>
        <fullName evidence="1">Uncharacterized protein</fullName>
    </submittedName>
</protein>
<organism evidence="1 2">
    <name type="scientific">Salinimicrobium sediminis</name>
    <dbReference type="NCBI Taxonomy" id="1343891"/>
    <lineage>
        <taxon>Bacteria</taxon>
        <taxon>Pseudomonadati</taxon>
        <taxon>Bacteroidota</taxon>
        <taxon>Flavobacteriia</taxon>
        <taxon>Flavobacteriales</taxon>
        <taxon>Flavobacteriaceae</taxon>
        <taxon>Salinimicrobium</taxon>
    </lineage>
</organism>
<dbReference type="EMBL" id="OCMF01000001">
    <property type="protein sequence ID" value="SOC79782.1"/>
    <property type="molecule type" value="Genomic_DNA"/>
</dbReference>
<accession>A0A285X398</accession>